<dbReference type="InterPro" id="IPR027417">
    <property type="entry name" value="P-loop_NTPase"/>
</dbReference>
<evidence type="ECO:0000313" key="4">
    <source>
        <dbReference type="EMBL" id="GAA4962523.1"/>
    </source>
</evidence>
<keyword evidence="2" id="KW-1133">Transmembrane helix</keyword>
<dbReference type="Proteomes" id="UP001500466">
    <property type="component" value="Unassembled WGS sequence"/>
</dbReference>
<keyword evidence="2" id="KW-0812">Transmembrane</keyword>
<dbReference type="EMBL" id="BAABHS010000008">
    <property type="protein sequence ID" value="GAA4962523.1"/>
    <property type="molecule type" value="Genomic_DNA"/>
</dbReference>
<comment type="caution">
    <text evidence="4">The sequence shown here is derived from an EMBL/GenBank/DDBJ whole genome shotgun (WGS) entry which is preliminary data.</text>
</comment>
<feature type="region of interest" description="Disordered" evidence="1">
    <location>
        <begin position="1127"/>
        <end position="1176"/>
    </location>
</feature>
<evidence type="ECO:0000259" key="3">
    <source>
        <dbReference type="PROSITE" id="PS50837"/>
    </source>
</evidence>
<dbReference type="SUPFAM" id="SSF50494">
    <property type="entry name" value="Trypsin-like serine proteases"/>
    <property type="match status" value="1"/>
</dbReference>
<feature type="domain" description="NACHT" evidence="3">
    <location>
        <begin position="348"/>
        <end position="468"/>
    </location>
</feature>
<feature type="transmembrane region" description="Helical" evidence="2">
    <location>
        <begin position="761"/>
        <end position="780"/>
    </location>
</feature>
<dbReference type="PROSITE" id="PS50837">
    <property type="entry name" value="NACHT"/>
    <property type="match status" value="1"/>
</dbReference>
<feature type="compositionally biased region" description="Acidic residues" evidence="1">
    <location>
        <begin position="306"/>
        <end position="317"/>
    </location>
</feature>
<feature type="transmembrane region" description="Helical" evidence="2">
    <location>
        <begin position="915"/>
        <end position="934"/>
    </location>
</feature>
<feature type="transmembrane region" description="Helical" evidence="2">
    <location>
        <begin position="845"/>
        <end position="868"/>
    </location>
</feature>
<gene>
    <name evidence="4" type="ORF">GCM10023205_27900</name>
</gene>
<evidence type="ECO:0000256" key="1">
    <source>
        <dbReference type="SAM" id="MobiDB-lite"/>
    </source>
</evidence>
<proteinExistence type="predicted"/>
<feature type="transmembrane region" description="Helical" evidence="2">
    <location>
        <begin position="634"/>
        <end position="653"/>
    </location>
</feature>
<feature type="transmembrane region" description="Helical" evidence="2">
    <location>
        <begin position="733"/>
        <end position="754"/>
    </location>
</feature>
<keyword evidence="2" id="KW-0472">Membrane</keyword>
<reference evidence="5" key="1">
    <citation type="journal article" date="2019" name="Int. J. Syst. Evol. Microbiol.">
        <title>The Global Catalogue of Microorganisms (GCM) 10K type strain sequencing project: providing services to taxonomists for standard genome sequencing and annotation.</title>
        <authorList>
            <consortium name="The Broad Institute Genomics Platform"/>
            <consortium name="The Broad Institute Genome Sequencing Center for Infectious Disease"/>
            <person name="Wu L."/>
            <person name="Ma J."/>
        </authorList>
    </citation>
    <scope>NUCLEOTIDE SEQUENCE [LARGE SCALE GENOMIC DNA]</scope>
    <source>
        <strain evidence="5">JCM 17986</strain>
    </source>
</reference>
<accession>A0ABP9H6X0</accession>
<dbReference type="SUPFAM" id="SSF52540">
    <property type="entry name" value="P-loop containing nucleoside triphosphate hydrolases"/>
    <property type="match status" value="1"/>
</dbReference>
<evidence type="ECO:0000256" key="2">
    <source>
        <dbReference type="SAM" id="Phobius"/>
    </source>
</evidence>
<evidence type="ECO:0000313" key="5">
    <source>
        <dbReference type="Proteomes" id="UP001500466"/>
    </source>
</evidence>
<dbReference type="InterPro" id="IPR007111">
    <property type="entry name" value="NACHT_NTPase"/>
</dbReference>
<name>A0ABP9H6X0_9ACTN</name>
<protein>
    <recommendedName>
        <fullName evidence="3">NACHT domain-containing protein</fullName>
    </recommendedName>
</protein>
<sequence>MVTKPGPPDPARVVEIWVSPRGGHAGTLGSGYVVGGRAVLTARHVAAAARDHGGEVDVRPLRGGSDAAPWRRARLVWSGDAYDAALLEADREAIPVPLPEVGWGSIDGAVPVPCTAVGFPRRAAGPRGRETDQLVGHVVPLAGHKSGELAVDVRGVGGGAGSWGGMSGAALFAGGRLVGVLAWRPPEYDGRRLFAEPVARLWTDAGFRAAAEQLGLTGESVPVGGDAAEWAQPSGPSRQAFVDAVTEGVRRAASPPRIPATWRTHLLTDVRERWVRDALESSFRGTVRLDVSARLRPDLVWNPWVEDDGWDDGDDSEGAPVDTGGPDATASLTAERMCRELLDPPDGRRLLILGAPGSGKTALVLALAERLLDAAYRDADAVVPLPLLLQNRRDPEVPLVDWVVDEIWQYYKVPRPESLEWLASGGLFLLLDGLDELPRPGRRRSRERIAEFLADPTYTRLGIAITCRDEEYGDGPALQVRHAVSLEPLDRATVATRLAEAEGDFGALREAVRDDELLAELLSTPLMLGIAAGALRGAPPQALPTGSAEERRAYLYRCYLERMLRRPRGLHPKVGRKRAPASIAAGRRLIPLARLLTARDEGVFYPDWITPEWTAAGYAVRSPWSTGAGRRTRTLAAIAIPLMLFALVAAPWFTAGGVLALGSEGGLLFAAVGTAAFALGRGFSVLSEPVWAHWVWSWRASAHGLLQALGLTVGVSLAAALTLTAYTDDNLQFWTAGLSVWACVALLTLVLDVYPEYPSKVRMLLVCAVGAATGGIVGSIDTPWTHAFDMDNLRKGAPGLGDYFTSAFGGVPDGFFDGTNVGAIAGLVGAYAGGWAGGVAFGFTFGLMGTVPGGLACGLAFALVRGLVPDRARPPDAPSAALRASGRVSLRLCAVFCAAAVGAVGAVAWQRGPVAPITAVALVSFTLLVGSGPARTWLTYWSTRWALAARGVLPWRLSRFLDDACERALLNRIGGGYRFLHNDFRDFVAGLDESDVRSDGRLASRASPAWASVLAADVPAQTADLGVLRGWWTASTMWRTLTRVAKAAVTSAPARRAGTALRRLTAAITWILARTARGILAGWLGSGLLGWQLGAENDMGARWPLACVVAGCTVELLCRLVLHLHRSGHRPPPRRRRGHPEGGFLLKAAPGEDPEGGLAGIRQPEGEEGAGHQFSSRPDRVWWRKLSLRRRTGQNTE</sequence>
<dbReference type="Pfam" id="PF00089">
    <property type="entry name" value="Trypsin"/>
    <property type="match status" value="1"/>
</dbReference>
<feature type="compositionally biased region" description="Basic residues" evidence="1">
    <location>
        <begin position="1127"/>
        <end position="1138"/>
    </location>
</feature>
<feature type="transmembrane region" description="Helical" evidence="2">
    <location>
        <begin position="705"/>
        <end position="727"/>
    </location>
</feature>
<organism evidence="4 5">
    <name type="scientific">Yinghuangia aomiensis</name>
    <dbReference type="NCBI Taxonomy" id="676205"/>
    <lineage>
        <taxon>Bacteria</taxon>
        <taxon>Bacillati</taxon>
        <taxon>Actinomycetota</taxon>
        <taxon>Actinomycetes</taxon>
        <taxon>Kitasatosporales</taxon>
        <taxon>Streptomycetaceae</taxon>
        <taxon>Yinghuangia</taxon>
    </lineage>
</organism>
<dbReference type="Gene3D" id="3.40.50.300">
    <property type="entry name" value="P-loop containing nucleotide triphosphate hydrolases"/>
    <property type="match status" value="1"/>
</dbReference>
<dbReference type="InterPro" id="IPR043504">
    <property type="entry name" value="Peptidase_S1_PA_chymotrypsin"/>
</dbReference>
<dbReference type="Gene3D" id="2.40.10.10">
    <property type="entry name" value="Trypsin-like serine proteases"/>
    <property type="match status" value="1"/>
</dbReference>
<keyword evidence="5" id="KW-1185">Reference proteome</keyword>
<dbReference type="InterPro" id="IPR001254">
    <property type="entry name" value="Trypsin_dom"/>
</dbReference>
<dbReference type="InterPro" id="IPR009003">
    <property type="entry name" value="Peptidase_S1_PA"/>
</dbReference>
<dbReference type="Pfam" id="PF05729">
    <property type="entry name" value="NACHT"/>
    <property type="match status" value="1"/>
</dbReference>
<feature type="transmembrane region" description="Helical" evidence="2">
    <location>
        <begin position="665"/>
        <end position="684"/>
    </location>
</feature>
<feature type="transmembrane region" description="Helical" evidence="2">
    <location>
        <begin position="888"/>
        <end position="909"/>
    </location>
</feature>
<feature type="region of interest" description="Disordered" evidence="1">
    <location>
        <begin position="306"/>
        <end position="329"/>
    </location>
</feature>